<evidence type="ECO:0000313" key="3">
    <source>
        <dbReference type="Proteomes" id="UP000030321"/>
    </source>
</evidence>
<dbReference type="Proteomes" id="UP000030321">
    <property type="component" value="Unassembled WGS sequence"/>
</dbReference>
<dbReference type="NCBIfam" id="TIGR00049">
    <property type="entry name" value="iron-sulfur cluster assembly accessory protein"/>
    <property type="match status" value="1"/>
</dbReference>
<name>A0A0A1VW05_MICAE</name>
<dbReference type="GO" id="GO:0051537">
    <property type="term" value="F:2 iron, 2 sulfur cluster binding"/>
    <property type="evidence" value="ECO:0007669"/>
    <property type="project" value="UniProtKB-ARBA"/>
</dbReference>
<organism evidence="2 3">
    <name type="scientific">Microcystis aeruginosa NIES-44</name>
    <dbReference type="NCBI Taxonomy" id="449439"/>
    <lineage>
        <taxon>Bacteria</taxon>
        <taxon>Bacillati</taxon>
        <taxon>Cyanobacteriota</taxon>
        <taxon>Cyanophyceae</taxon>
        <taxon>Oscillatoriophycideae</taxon>
        <taxon>Chroococcales</taxon>
        <taxon>Microcystaceae</taxon>
        <taxon>Microcystis</taxon>
    </lineage>
</organism>
<dbReference type="GO" id="GO:0005506">
    <property type="term" value="F:iron ion binding"/>
    <property type="evidence" value="ECO:0007669"/>
    <property type="project" value="TreeGrafter"/>
</dbReference>
<dbReference type="InterPro" id="IPR035903">
    <property type="entry name" value="HesB-like_dom_sf"/>
</dbReference>
<proteinExistence type="predicted"/>
<sequence length="150" mass="16639">MGEFTGYYIKTVPHKGWVGIKNGQLLGLASQELDIIITIVSKTMIELSPAAAREIERWSQSRRLSGSYLRLAVKNGGCSGLHYHLELTDIPAENDRFYQSQGINILVDPDSDRYLQILKLDYSEDLMGGGFRFTNANTQNTCGCGLSFSA</sequence>
<dbReference type="InterPro" id="IPR000361">
    <property type="entry name" value="ATAP_core_dom"/>
</dbReference>
<comment type="caution">
    <text evidence="2">The sequence shown here is derived from an EMBL/GenBank/DDBJ whole genome shotgun (WGS) entry which is preliminary data.</text>
</comment>
<dbReference type="Gene3D" id="2.60.300.12">
    <property type="entry name" value="HesB-like domain"/>
    <property type="match status" value="1"/>
</dbReference>
<dbReference type="SUPFAM" id="SSF89360">
    <property type="entry name" value="HesB-like domain"/>
    <property type="match status" value="1"/>
</dbReference>
<dbReference type="InterPro" id="IPR016092">
    <property type="entry name" value="ATAP"/>
</dbReference>
<accession>A0A0A1VW05</accession>
<evidence type="ECO:0000259" key="1">
    <source>
        <dbReference type="Pfam" id="PF01521"/>
    </source>
</evidence>
<evidence type="ECO:0000313" key="2">
    <source>
        <dbReference type="EMBL" id="GAL93997.1"/>
    </source>
</evidence>
<protein>
    <submittedName>
        <fullName evidence="2">Probable iron binding protein from the HesB_IscA_SufA family</fullName>
    </submittedName>
</protein>
<dbReference type="GO" id="GO:0051539">
    <property type="term" value="F:4 iron, 4 sulfur cluster binding"/>
    <property type="evidence" value="ECO:0007669"/>
    <property type="project" value="TreeGrafter"/>
</dbReference>
<dbReference type="Pfam" id="PF01521">
    <property type="entry name" value="Fe-S_biosyn"/>
    <property type="match status" value="1"/>
</dbReference>
<dbReference type="AlphaFoldDB" id="A0A0A1VW05"/>
<dbReference type="PANTHER" id="PTHR43011">
    <property type="entry name" value="IRON-SULFUR CLUSTER ASSEMBLY 2 HOMOLOG, MITOCHONDRIAL"/>
    <property type="match status" value="1"/>
</dbReference>
<dbReference type="PANTHER" id="PTHR43011:SF1">
    <property type="entry name" value="IRON-SULFUR CLUSTER ASSEMBLY 2 HOMOLOG, MITOCHONDRIAL"/>
    <property type="match status" value="1"/>
</dbReference>
<gene>
    <name evidence="2" type="ORF">N44_02577</name>
</gene>
<dbReference type="GO" id="GO:0016226">
    <property type="term" value="P:iron-sulfur cluster assembly"/>
    <property type="evidence" value="ECO:0007669"/>
    <property type="project" value="InterPro"/>
</dbReference>
<feature type="domain" description="Core" evidence="1">
    <location>
        <begin position="45"/>
        <end position="145"/>
    </location>
</feature>
<dbReference type="EMBL" id="BBPA01000051">
    <property type="protein sequence ID" value="GAL93997.1"/>
    <property type="molecule type" value="Genomic_DNA"/>
</dbReference>
<reference evidence="3" key="1">
    <citation type="journal article" date="2015" name="Genome">
        <title>Whole Genome Sequence of the Non-Microcystin-Producing Microcystis aeruginosa Strain NIES-44.</title>
        <authorList>
            <person name="Okano K."/>
            <person name="Miyata N."/>
            <person name="Ozaki Y."/>
        </authorList>
    </citation>
    <scope>NUCLEOTIDE SEQUENCE [LARGE SCALE GENOMIC DNA]</scope>
    <source>
        <strain evidence="3">NIES-44</strain>
    </source>
</reference>